<keyword evidence="11" id="KW-1185">Reference proteome</keyword>
<name>A0AAD5WPI1_9PEZI</name>
<keyword evidence="4 8" id="KW-0028">Amino-acid biosynthesis</keyword>
<evidence type="ECO:0000256" key="3">
    <source>
        <dbReference type="ARBA" id="ARBA00013085"/>
    </source>
</evidence>
<comment type="pathway">
    <text evidence="1 8">Amino-acid biosynthesis; L-histidine biosynthesis; L-histidine from 5-phospho-alpha-D-ribose 1-diphosphate: step 8/9.</text>
</comment>
<dbReference type="GO" id="GO:0000105">
    <property type="term" value="P:L-histidine biosynthetic process"/>
    <property type="evidence" value="ECO:0007669"/>
    <property type="project" value="UniProtKB-UniRule"/>
</dbReference>
<evidence type="ECO:0000256" key="7">
    <source>
        <dbReference type="ARBA" id="ARBA00049158"/>
    </source>
</evidence>
<dbReference type="AlphaFoldDB" id="A0AAD5WPI1"/>
<evidence type="ECO:0000313" key="11">
    <source>
        <dbReference type="Proteomes" id="UP001201980"/>
    </source>
</evidence>
<organism evidence="10 11">
    <name type="scientific">Zalerion maritima</name>
    <dbReference type="NCBI Taxonomy" id="339359"/>
    <lineage>
        <taxon>Eukaryota</taxon>
        <taxon>Fungi</taxon>
        <taxon>Dikarya</taxon>
        <taxon>Ascomycota</taxon>
        <taxon>Pezizomycotina</taxon>
        <taxon>Sordariomycetes</taxon>
        <taxon>Lulworthiomycetidae</taxon>
        <taxon>Lulworthiales</taxon>
        <taxon>Lulworthiaceae</taxon>
        <taxon>Zalerion</taxon>
    </lineage>
</organism>
<evidence type="ECO:0000256" key="8">
    <source>
        <dbReference type="RuleBase" id="RU366003"/>
    </source>
</evidence>
<gene>
    <name evidence="10" type="ORF">MKZ38_005049</name>
</gene>
<keyword evidence="5 8" id="KW-0378">Hydrolase</keyword>
<dbReference type="SUPFAM" id="SSF89550">
    <property type="entry name" value="PHP domain-like"/>
    <property type="match status" value="1"/>
</dbReference>
<dbReference type="Pfam" id="PF02811">
    <property type="entry name" value="PHP"/>
    <property type="match status" value="1"/>
</dbReference>
<dbReference type="CDD" id="cd12110">
    <property type="entry name" value="PHP_HisPPase_Hisj_like"/>
    <property type="match status" value="1"/>
</dbReference>
<dbReference type="Gene3D" id="3.20.20.140">
    <property type="entry name" value="Metal-dependent hydrolases"/>
    <property type="match status" value="1"/>
</dbReference>
<feature type="domain" description="PHP" evidence="9">
    <location>
        <begin position="1"/>
        <end position="240"/>
    </location>
</feature>
<evidence type="ECO:0000259" key="9">
    <source>
        <dbReference type="Pfam" id="PF02811"/>
    </source>
</evidence>
<reference evidence="10" key="1">
    <citation type="submission" date="2022-07" db="EMBL/GenBank/DDBJ databases">
        <title>Draft genome sequence of Zalerion maritima ATCC 34329, a (micro)plastics degrading marine fungus.</title>
        <authorList>
            <person name="Paco A."/>
            <person name="Goncalves M.F.M."/>
            <person name="Rocha-Santos T.A.P."/>
            <person name="Alves A."/>
        </authorList>
    </citation>
    <scope>NUCLEOTIDE SEQUENCE</scope>
    <source>
        <strain evidence="10">ATCC 34329</strain>
    </source>
</reference>
<accession>A0AAD5WPI1</accession>
<evidence type="ECO:0000256" key="5">
    <source>
        <dbReference type="ARBA" id="ARBA00022801"/>
    </source>
</evidence>
<evidence type="ECO:0000256" key="1">
    <source>
        <dbReference type="ARBA" id="ARBA00004970"/>
    </source>
</evidence>
<dbReference type="Proteomes" id="UP001201980">
    <property type="component" value="Unassembled WGS sequence"/>
</dbReference>
<protein>
    <recommendedName>
        <fullName evidence="3 8">Histidinol-phosphatase</fullName>
        <shortName evidence="8">HolPase</shortName>
        <ecNumber evidence="3 8">3.1.3.15</ecNumber>
    </recommendedName>
</protein>
<dbReference type="PANTHER" id="PTHR21039">
    <property type="entry name" value="HISTIDINOL PHOSPHATASE-RELATED"/>
    <property type="match status" value="1"/>
</dbReference>
<dbReference type="PANTHER" id="PTHR21039:SF0">
    <property type="entry name" value="HISTIDINOL-PHOSPHATASE"/>
    <property type="match status" value="1"/>
</dbReference>
<evidence type="ECO:0000256" key="4">
    <source>
        <dbReference type="ARBA" id="ARBA00022605"/>
    </source>
</evidence>
<evidence type="ECO:0000313" key="10">
    <source>
        <dbReference type="EMBL" id="KAJ2896986.1"/>
    </source>
</evidence>
<comment type="similarity">
    <text evidence="2 8">Belongs to the PHP hydrolase family. HisK subfamily.</text>
</comment>
<proteinExistence type="inferred from homology"/>
<dbReference type="InterPro" id="IPR004013">
    <property type="entry name" value="PHP_dom"/>
</dbReference>
<dbReference type="NCBIfam" id="TIGR01856">
    <property type="entry name" value="hisJ_fam"/>
    <property type="match status" value="1"/>
</dbReference>
<comment type="catalytic activity">
    <reaction evidence="7 8">
        <text>L-histidinol phosphate + H2O = L-histidinol + phosphate</text>
        <dbReference type="Rhea" id="RHEA:14465"/>
        <dbReference type="ChEBI" id="CHEBI:15377"/>
        <dbReference type="ChEBI" id="CHEBI:43474"/>
        <dbReference type="ChEBI" id="CHEBI:57699"/>
        <dbReference type="ChEBI" id="CHEBI:57980"/>
        <dbReference type="EC" id="3.1.3.15"/>
    </reaction>
</comment>
<evidence type="ECO:0000256" key="6">
    <source>
        <dbReference type="ARBA" id="ARBA00023102"/>
    </source>
</evidence>
<dbReference type="GO" id="GO:0005737">
    <property type="term" value="C:cytoplasm"/>
    <property type="evidence" value="ECO:0007669"/>
    <property type="project" value="TreeGrafter"/>
</dbReference>
<sequence>MHSHSGQFCPGHAKDQLEEIITHAIGLGYRTMGLTEHMPRTSLEDLYPEELDGDDGDAQASLAELLPRHEAYMSEAERMQAEYASRIHILIGFEGEWIRGSDYGPLVKSLASDPRVDYFVGSLHHVCGVPIDLDRATYEDAVSKALALEVEQGKAGEQGGRDGKVDGGEKAVHSRYYDEQFEMLQELKPMVVGHFDLVRLLSSDSGRDVSEVWKDDVWEKMRRNLRFVVGYGGWLECNTSGLAKGMAEPYPARFIAEEYIKLGGKFTFSDDSHGIGKVAARYRDGLDYLESLGVGSVWTLEREPHPGVEGEEKSVLREKEVTLEEFRKSLK</sequence>
<dbReference type="InterPro" id="IPR010140">
    <property type="entry name" value="Histidinol_P_phosphatase_HisJ"/>
</dbReference>
<comment type="caution">
    <text evidence="10">The sequence shown here is derived from an EMBL/GenBank/DDBJ whole genome shotgun (WGS) entry which is preliminary data.</text>
</comment>
<evidence type="ECO:0000256" key="2">
    <source>
        <dbReference type="ARBA" id="ARBA00009152"/>
    </source>
</evidence>
<keyword evidence="6 8" id="KW-0368">Histidine biosynthesis</keyword>
<dbReference type="GO" id="GO:0004401">
    <property type="term" value="F:histidinol-phosphatase activity"/>
    <property type="evidence" value="ECO:0007669"/>
    <property type="project" value="UniProtKB-UniRule"/>
</dbReference>
<dbReference type="EMBL" id="JAKWBI020000301">
    <property type="protein sequence ID" value="KAJ2896986.1"/>
    <property type="molecule type" value="Genomic_DNA"/>
</dbReference>
<dbReference type="EC" id="3.1.3.15" evidence="3 8"/>
<dbReference type="InterPro" id="IPR016195">
    <property type="entry name" value="Pol/histidinol_Pase-like"/>
</dbReference>